<evidence type="ECO:0000259" key="2">
    <source>
        <dbReference type="Pfam" id="PF02514"/>
    </source>
</evidence>
<evidence type="ECO:0000313" key="3">
    <source>
        <dbReference type="EMBL" id="TCM86575.1"/>
    </source>
</evidence>
<comment type="caution">
    <text evidence="3">The sequence shown here is derived from an EMBL/GenBank/DDBJ whole genome shotgun (WGS) entry which is preliminary data.</text>
</comment>
<dbReference type="EMBL" id="SLVM01000004">
    <property type="protein sequence ID" value="TCM86575.1"/>
    <property type="molecule type" value="Genomic_DNA"/>
</dbReference>
<dbReference type="PANTHER" id="PTHR44119:SF4">
    <property type="entry name" value="AEROBIC COBALTOCHELATASE SUBUNIT COBN"/>
    <property type="match status" value="1"/>
</dbReference>
<evidence type="ECO:0000313" key="4">
    <source>
        <dbReference type="Proteomes" id="UP000295277"/>
    </source>
</evidence>
<dbReference type="InterPro" id="IPR003672">
    <property type="entry name" value="CobN/Mg_chltase"/>
</dbReference>
<name>A0A4R1YZ90_9RHOB</name>
<feature type="domain" description="CobN/magnesium chelatase" evidence="2">
    <location>
        <begin position="176"/>
        <end position="685"/>
    </location>
</feature>
<dbReference type="CDD" id="cd10150">
    <property type="entry name" value="CobN_like"/>
    <property type="match status" value="1"/>
</dbReference>
<keyword evidence="4" id="KW-1185">Reference proteome</keyword>
<evidence type="ECO:0000256" key="1">
    <source>
        <dbReference type="SAM" id="MobiDB-lite"/>
    </source>
</evidence>
<dbReference type="Pfam" id="PF02514">
    <property type="entry name" value="CobN-Mg_chel"/>
    <property type="match status" value="2"/>
</dbReference>
<organism evidence="3 4">
    <name type="scientific">Rhodovulum steppense</name>
    <dbReference type="NCBI Taxonomy" id="540251"/>
    <lineage>
        <taxon>Bacteria</taxon>
        <taxon>Pseudomonadati</taxon>
        <taxon>Pseudomonadota</taxon>
        <taxon>Alphaproteobacteria</taxon>
        <taxon>Rhodobacterales</taxon>
        <taxon>Paracoccaceae</taxon>
        <taxon>Rhodovulum</taxon>
    </lineage>
</organism>
<gene>
    <name evidence="3" type="ORF">EV216_104130</name>
</gene>
<feature type="region of interest" description="Disordered" evidence="1">
    <location>
        <begin position="1"/>
        <end position="22"/>
    </location>
</feature>
<feature type="domain" description="CobN/magnesium chelatase" evidence="2">
    <location>
        <begin position="696"/>
        <end position="1088"/>
    </location>
</feature>
<reference evidence="3 4" key="1">
    <citation type="submission" date="2019-03" db="EMBL/GenBank/DDBJ databases">
        <title>Genomic Encyclopedia of Type Strains, Phase IV (KMG-IV): sequencing the most valuable type-strain genomes for metagenomic binning, comparative biology and taxonomic classification.</title>
        <authorList>
            <person name="Goeker M."/>
        </authorList>
    </citation>
    <scope>NUCLEOTIDE SEQUENCE [LARGE SCALE GENOMIC DNA]</scope>
    <source>
        <strain evidence="3 4">DSM 21153</strain>
    </source>
</reference>
<dbReference type="AlphaFoldDB" id="A0A4R1YZ90"/>
<dbReference type="RefSeq" id="WP_132693778.1">
    <property type="nucleotide sequence ID" value="NZ_SLVM01000004.1"/>
</dbReference>
<protein>
    <submittedName>
        <fullName evidence="3">Cobaltochelatase CobN subunit</fullName>
    </submittedName>
</protein>
<sequence>MHVVFRESHGLDETGTPTDLGQTPADLVVLSFSDSDLGAFAAGWQRGGGAEGRMPTLRLANLAALKHPLSVDTYAERTLAGARGILIRLIGGRAYWEYGLQQVQALAQARGIALAVLPADGRPDPRLDAASTLPVSTLRRLAQLCDTGGAVAAQAALAQMALAAGLYAGPVIGAKAVPQVGAWTPEHGVTCPARLTPEPGRPHIALTFYRAYLTAADLDPIEALFHAFRARGCDVTALFVPSLKTPGAAGWLARQLAHLAPDAIVNATAFSGRGACGASPLDAAGVPVFQVALATSTRSAWDGAERGLSPADLAMHVVLPEVDGRIFAGVASFKEAGARDPHLQFARIAHRADPERIAAIAGRVLAWLRLSRSPAADRRPALILSTYPGRPWQMAHAVGLDALASAEAALDDMAEAGIPTAPGAPLAEALARETLDWPLDAYRAALARLPDSLRDALDQAWGPTEADPAVRDDAFRFAATRRGSVLVALQPERGDGQTRDSDYHDLARTPRHGYVAFYLWLREAVHADALIHMGAHGTLEWLPGKAVALSPACWPEALIATLPVIYPFIVNDPGEAAQARRRIGAVTIGHIPPPQRNSGTPDRLARLESLLDEFSNADGLDPRRRDRLQADIRAEAQALGVEDDLGLDAAASPAEAITRIDRFVCDIKESQFGDGLHVFGRLPAGGCGFDPAPSVAAERAALLSALAGGRIAPGPAGSPHRGRRDVLPTGRNLFATDPRAVPTRAAHAQGVKLAEELVRRHLQDHGDWPRGLVVDLWGSATMRTAGEDFAMALHLLGVKPLWDEGTDRVSGIEVLPIALLDRPRLDVTLRVSGLFRDVFPTLSALFQQAVRALAARDEAPDWNPYAGQAPAPRVYGPAPASYGLGMGAALDEYTDDARRAAGEAWLAASAWALDGEGARPDAPGLRARVAGADAFVHAQDLPETDLLLAADYAAHEAGFAAAQAVTGGAAALYHLDNTDPARPRARPLTEEIARVVRARATHPGWLAGMRRHGFRGAAEIAATLDHLAGFAHLAGVVPPHLFDLYYDATLADADLCTFMQAENPAALAALRARFEALAQAGLWQTRRNSIAAALMTETQNAP</sequence>
<accession>A0A4R1YZ90</accession>
<feature type="compositionally biased region" description="Basic and acidic residues" evidence="1">
    <location>
        <begin position="1"/>
        <end position="12"/>
    </location>
</feature>
<proteinExistence type="predicted"/>
<dbReference type="PANTHER" id="PTHR44119">
    <property type="entry name" value="MAGNESIUM-CHELATASE SUBUNIT CHLH, CHLOROPLASTIC"/>
    <property type="match status" value="1"/>
</dbReference>
<dbReference type="OrthoDB" id="9757976at2"/>
<dbReference type="NCBIfam" id="NF008973">
    <property type="entry name" value="PRK12321.1"/>
    <property type="match status" value="1"/>
</dbReference>
<dbReference type="Proteomes" id="UP000295277">
    <property type="component" value="Unassembled WGS sequence"/>
</dbReference>